<reference evidence="1 3" key="1">
    <citation type="submission" date="2015-08" db="EMBL/GenBank/DDBJ databases">
        <title>Genome of Paenibacillus jilunlii.</title>
        <authorList>
            <person name="Sant'Anna F.H."/>
            <person name="Ambrosini A."/>
            <person name="Souza R."/>
            <person name="Bach E."/>
            <person name="Fernandes G."/>
            <person name="Balsanelli E."/>
            <person name="Baura V.A."/>
            <person name="Pedrosa F.O."/>
            <person name="Souza E.M."/>
            <person name="Passaglia L."/>
        </authorList>
    </citation>
    <scope>NUCLEOTIDE SEQUENCE [LARGE SCALE GENOMIC DNA]</scope>
    <source>
        <strain evidence="1 3">DSM 23019</strain>
    </source>
</reference>
<sequence length="79" mass="9037">MSVFRLLSVVHTVLIREQQILLLKRCNTGHDDGLYGLPLGRLEGGEQLHEAEPVNIIPFVKQALDDYRDGIWFASYGWK</sequence>
<dbReference type="InterPro" id="IPR015797">
    <property type="entry name" value="NUDIX_hydrolase-like_dom_sf"/>
</dbReference>
<dbReference type="EMBL" id="FNGM01000003">
    <property type="protein sequence ID" value="SDL55066.1"/>
    <property type="molecule type" value="Genomic_DNA"/>
</dbReference>
<proteinExistence type="predicted"/>
<organism evidence="2 4">
    <name type="scientific">Paenibacillus jilunlii</name>
    <dbReference type="NCBI Taxonomy" id="682956"/>
    <lineage>
        <taxon>Bacteria</taxon>
        <taxon>Bacillati</taxon>
        <taxon>Bacillota</taxon>
        <taxon>Bacilli</taxon>
        <taxon>Bacillales</taxon>
        <taxon>Paenibacillaceae</taxon>
        <taxon>Paenibacillus</taxon>
    </lineage>
</organism>
<name>A0A1G9KZR1_9BACL</name>
<dbReference type="AlphaFoldDB" id="A0A1G9KZR1"/>
<evidence type="ECO:0008006" key="5">
    <source>
        <dbReference type="Google" id="ProtNLM"/>
    </source>
</evidence>
<dbReference type="RefSeq" id="WP_062528175.1">
    <property type="nucleotide sequence ID" value="NZ_CP048429.1"/>
</dbReference>
<evidence type="ECO:0000313" key="4">
    <source>
        <dbReference type="Proteomes" id="UP000182783"/>
    </source>
</evidence>
<evidence type="ECO:0000313" key="2">
    <source>
        <dbReference type="EMBL" id="SDL55066.1"/>
    </source>
</evidence>
<dbReference type="EMBL" id="LIPY01000124">
    <property type="protein sequence ID" value="KWX69785.1"/>
    <property type="molecule type" value="Genomic_DNA"/>
</dbReference>
<dbReference type="OrthoDB" id="21342at2"/>
<evidence type="ECO:0000313" key="1">
    <source>
        <dbReference type="EMBL" id="KWX69785.1"/>
    </source>
</evidence>
<accession>A0A1G9KZR1</accession>
<protein>
    <recommendedName>
        <fullName evidence="5">NUDIX domain-containing protein</fullName>
    </recommendedName>
</protein>
<dbReference type="Proteomes" id="UP000182783">
    <property type="component" value="Unassembled WGS sequence"/>
</dbReference>
<evidence type="ECO:0000313" key="3">
    <source>
        <dbReference type="Proteomes" id="UP000070252"/>
    </source>
</evidence>
<dbReference type="SUPFAM" id="SSF55811">
    <property type="entry name" value="Nudix"/>
    <property type="match status" value="1"/>
</dbReference>
<dbReference type="Proteomes" id="UP000070252">
    <property type="component" value="Unassembled WGS sequence"/>
</dbReference>
<keyword evidence="3" id="KW-1185">Reference proteome</keyword>
<reference evidence="2 4" key="2">
    <citation type="submission" date="2016-10" db="EMBL/GenBank/DDBJ databases">
        <authorList>
            <person name="de Groot N.N."/>
        </authorList>
    </citation>
    <scope>NUCLEOTIDE SEQUENCE [LARGE SCALE GENOMIC DNA]</scope>
    <source>
        <strain evidence="2 4">CGMCC 1.10239</strain>
    </source>
</reference>
<gene>
    <name evidence="1" type="ORF">AML91_28805</name>
    <name evidence="2" type="ORF">SAMN05216191_103445</name>
</gene>
<dbReference type="Gene3D" id="3.90.79.10">
    <property type="entry name" value="Nucleoside Triphosphate Pyrophosphohydrolase"/>
    <property type="match status" value="1"/>
</dbReference>